<feature type="transmembrane region" description="Helical" evidence="6">
    <location>
        <begin position="178"/>
        <end position="196"/>
    </location>
</feature>
<comment type="caution">
    <text evidence="7">The sequence shown here is derived from an EMBL/GenBank/DDBJ whole genome shotgun (WGS) entry which is preliminary data.</text>
</comment>
<organism evidence="7 8">
    <name type="scientific">Pseudoalteromonas obscura</name>
    <dbReference type="NCBI Taxonomy" id="3048491"/>
    <lineage>
        <taxon>Bacteria</taxon>
        <taxon>Pseudomonadati</taxon>
        <taxon>Pseudomonadota</taxon>
        <taxon>Gammaproteobacteria</taxon>
        <taxon>Alteromonadales</taxon>
        <taxon>Pseudoalteromonadaceae</taxon>
        <taxon>Pseudoalteromonas</taxon>
    </lineage>
</organism>
<evidence type="ECO:0000256" key="1">
    <source>
        <dbReference type="ARBA" id="ARBA00004651"/>
    </source>
</evidence>
<reference evidence="7 8" key="1">
    <citation type="submission" date="2023-05" db="EMBL/GenBank/DDBJ databases">
        <title>Pseudoalteromonas ardens sp. nov., Pseudoalteromonas obscura sp. nov., and Pseudoalteromonas umbrosa sp. nov., isolated from the coral Montipora capitata.</title>
        <authorList>
            <person name="Thomas E.M."/>
            <person name="Smith E.M."/>
            <person name="Papke E."/>
            <person name="Shlafstein M.D."/>
            <person name="Oline D.K."/>
            <person name="Videau P."/>
            <person name="Saw J.H."/>
            <person name="Strangman W.K."/>
            <person name="Ushijima B."/>
        </authorList>
    </citation>
    <scope>NUCLEOTIDE SEQUENCE [LARGE SCALE GENOMIC DNA]</scope>
    <source>
        <strain evidence="7 8">P94</strain>
    </source>
</reference>
<feature type="transmembrane region" description="Helical" evidence="6">
    <location>
        <begin position="71"/>
        <end position="89"/>
    </location>
</feature>
<comment type="subcellular location">
    <subcellularLocation>
        <location evidence="1">Cell membrane</location>
        <topology evidence="1">Multi-pass membrane protein</topology>
    </subcellularLocation>
</comment>
<evidence type="ECO:0000313" key="8">
    <source>
        <dbReference type="Proteomes" id="UP001231915"/>
    </source>
</evidence>
<evidence type="ECO:0000256" key="3">
    <source>
        <dbReference type="ARBA" id="ARBA00022692"/>
    </source>
</evidence>
<feature type="transmembrane region" description="Helical" evidence="6">
    <location>
        <begin position="40"/>
        <end position="59"/>
    </location>
</feature>
<accession>A0ABT7EKG4</accession>
<keyword evidence="5 6" id="KW-0472">Membrane</keyword>
<dbReference type="RefSeq" id="WP_284137197.1">
    <property type="nucleotide sequence ID" value="NZ_JASJUT010000003.1"/>
</dbReference>
<keyword evidence="2" id="KW-1003">Cell membrane</keyword>
<evidence type="ECO:0000256" key="2">
    <source>
        <dbReference type="ARBA" id="ARBA00022475"/>
    </source>
</evidence>
<dbReference type="EMBL" id="JASJUT010000003">
    <property type="protein sequence ID" value="MDK2595530.1"/>
    <property type="molecule type" value="Genomic_DNA"/>
</dbReference>
<dbReference type="Pfam" id="PF01810">
    <property type="entry name" value="LysE"/>
    <property type="match status" value="1"/>
</dbReference>
<proteinExistence type="predicted"/>
<protein>
    <submittedName>
        <fullName evidence="7">LysE family translocator</fullName>
    </submittedName>
</protein>
<sequence>MEYLIAVTLFAISTSITPGPNNIMVMTSALNFGIKKTLPLLSGICVGFSLMLLVVGLGFGQVFNWFPDLHLVIKCAGVTYLLYLAWLIARSGGATMESQAQTPLTFINGALFQWVNAKAWVVATGAIAAFTSIGEGYYGQNMTIALIFLIAAFPCVGIWLLCGSVLQRVLKQQKSRVYFNYFMAALLVLSVIPVMFEVYTQLGDKGL</sequence>
<keyword evidence="8" id="KW-1185">Reference proteome</keyword>
<feature type="transmembrane region" description="Helical" evidence="6">
    <location>
        <begin position="144"/>
        <end position="166"/>
    </location>
</feature>
<dbReference type="Proteomes" id="UP001231915">
    <property type="component" value="Unassembled WGS sequence"/>
</dbReference>
<keyword evidence="4 6" id="KW-1133">Transmembrane helix</keyword>
<gene>
    <name evidence="7" type="ORF">QNM18_10780</name>
</gene>
<name>A0ABT7EKG4_9GAMM</name>
<evidence type="ECO:0000256" key="4">
    <source>
        <dbReference type="ARBA" id="ARBA00022989"/>
    </source>
</evidence>
<dbReference type="InterPro" id="IPR001123">
    <property type="entry name" value="LeuE-type"/>
</dbReference>
<dbReference type="PANTHER" id="PTHR30086:SF20">
    <property type="entry name" value="ARGININE EXPORTER PROTEIN ARGO-RELATED"/>
    <property type="match status" value="1"/>
</dbReference>
<dbReference type="PANTHER" id="PTHR30086">
    <property type="entry name" value="ARGININE EXPORTER PROTEIN ARGO"/>
    <property type="match status" value="1"/>
</dbReference>
<evidence type="ECO:0000256" key="5">
    <source>
        <dbReference type="ARBA" id="ARBA00023136"/>
    </source>
</evidence>
<keyword evidence="3 6" id="KW-0812">Transmembrane</keyword>
<evidence type="ECO:0000256" key="6">
    <source>
        <dbReference type="SAM" id="Phobius"/>
    </source>
</evidence>
<evidence type="ECO:0000313" key="7">
    <source>
        <dbReference type="EMBL" id="MDK2595530.1"/>
    </source>
</evidence>